<name>A0A3P1BNL0_9BACT</name>
<dbReference type="AlphaFoldDB" id="A0A3P1BNL0"/>
<evidence type="ECO:0000256" key="2">
    <source>
        <dbReference type="ARBA" id="ARBA00011245"/>
    </source>
</evidence>
<dbReference type="Proteomes" id="UP000271925">
    <property type="component" value="Unassembled WGS sequence"/>
</dbReference>
<dbReference type="EMBL" id="RQJO01000009">
    <property type="protein sequence ID" value="RRB02638.1"/>
    <property type="molecule type" value="Genomic_DNA"/>
</dbReference>
<dbReference type="InterPro" id="IPR011013">
    <property type="entry name" value="Gal_mutarotase_sf_dom"/>
</dbReference>
<dbReference type="GO" id="GO:0004034">
    <property type="term" value="F:aldose 1-epimerase activity"/>
    <property type="evidence" value="ECO:0007669"/>
    <property type="project" value="TreeGrafter"/>
</dbReference>
<proteinExistence type="predicted"/>
<sequence length="321" mass="35603">MPFEIHHKPFGLLTEYYIQNTQTGEYVSILPAHGAIVRQLVLRHESPRQATKLVSLIKAPKSQQALLADEAHASALLFPFPSRIRHGIYAFQGEMFTLPLNEAHHDNAIHGFVAGKAFELMGQDVTDTQATLTLGYHHDGSYPGYPFPFTFRIRYTLSATGFSVQYEVQNTGTRSAPVSFGWHPYFTLNEEPVDQLTIDLPAAKQILLDENLLPVGEELFGQKGEIPLQNRKLDAAFLVEENNGEGVTTVLRSAHQGLQLNVWQETGPKKFNYLVVYTPAGRDNIAIEPLTSNVNGLNNGQGLIILEPSEVTKGTIRVSLS</sequence>
<accession>A0A3P1BNL0</accession>
<protein>
    <submittedName>
        <fullName evidence="4">Aldose 1-epimerase</fullName>
    </submittedName>
</protein>
<dbReference type="GO" id="GO:0006006">
    <property type="term" value="P:glucose metabolic process"/>
    <property type="evidence" value="ECO:0007669"/>
    <property type="project" value="TreeGrafter"/>
</dbReference>
<dbReference type="InterPro" id="IPR014718">
    <property type="entry name" value="GH-type_carb-bd"/>
</dbReference>
<evidence type="ECO:0000256" key="1">
    <source>
        <dbReference type="ARBA" id="ARBA00001913"/>
    </source>
</evidence>
<dbReference type="SUPFAM" id="SSF74650">
    <property type="entry name" value="Galactose mutarotase-like"/>
    <property type="match status" value="1"/>
</dbReference>
<comment type="caution">
    <text evidence="4">The sequence shown here is derived from an EMBL/GenBank/DDBJ whole genome shotgun (WGS) entry which is preliminary data.</text>
</comment>
<dbReference type="GO" id="GO:0033499">
    <property type="term" value="P:galactose catabolic process via UDP-galactose, Leloir pathway"/>
    <property type="evidence" value="ECO:0007669"/>
    <property type="project" value="TreeGrafter"/>
</dbReference>
<organism evidence="4 5">
    <name type="scientific">Larkinella rosea</name>
    <dbReference type="NCBI Taxonomy" id="2025312"/>
    <lineage>
        <taxon>Bacteria</taxon>
        <taxon>Pseudomonadati</taxon>
        <taxon>Bacteroidota</taxon>
        <taxon>Cytophagia</taxon>
        <taxon>Cytophagales</taxon>
        <taxon>Spirosomataceae</taxon>
        <taxon>Larkinella</taxon>
    </lineage>
</organism>
<dbReference type="Gene3D" id="2.70.98.10">
    <property type="match status" value="1"/>
</dbReference>
<evidence type="ECO:0000313" key="5">
    <source>
        <dbReference type="Proteomes" id="UP000271925"/>
    </source>
</evidence>
<dbReference type="OrthoDB" id="9808779at2"/>
<comment type="subunit">
    <text evidence="2">Monomer.</text>
</comment>
<keyword evidence="5" id="KW-1185">Reference proteome</keyword>
<dbReference type="PANTHER" id="PTHR10091:SF0">
    <property type="entry name" value="GALACTOSE MUTAROTASE"/>
    <property type="match status" value="1"/>
</dbReference>
<dbReference type="RefSeq" id="WP_124876801.1">
    <property type="nucleotide sequence ID" value="NZ_RQJO01000009.1"/>
</dbReference>
<keyword evidence="3" id="KW-0106">Calcium</keyword>
<dbReference type="PANTHER" id="PTHR10091">
    <property type="entry name" value="ALDOSE-1-EPIMERASE"/>
    <property type="match status" value="1"/>
</dbReference>
<dbReference type="Pfam" id="PF01263">
    <property type="entry name" value="Aldose_epim"/>
    <property type="match status" value="1"/>
</dbReference>
<gene>
    <name evidence="4" type="ORF">EHT25_19515</name>
</gene>
<evidence type="ECO:0000313" key="4">
    <source>
        <dbReference type="EMBL" id="RRB02638.1"/>
    </source>
</evidence>
<reference evidence="4 5" key="1">
    <citation type="submission" date="2018-11" db="EMBL/GenBank/DDBJ databases">
        <authorList>
            <person name="Zhou Z."/>
            <person name="Wang G."/>
        </authorList>
    </citation>
    <scope>NUCLEOTIDE SEQUENCE [LARGE SCALE GENOMIC DNA]</scope>
    <source>
        <strain evidence="4 5">KCTC52004</strain>
    </source>
</reference>
<dbReference type="InterPro" id="IPR008183">
    <property type="entry name" value="Aldose_1/G6P_1-epimerase"/>
</dbReference>
<comment type="cofactor">
    <cofactor evidence="1">
        <name>Ca(2+)</name>
        <dbReference type="ChEBI" id="CHEBI:29108"/>
    </cofactor>
</comment>
<evidence type="ECO:0000256" key="3">
    <source>
        <dbReference type="ARBA" id="ARBA00022837"/>
    </source>
</evidence>
<dbReference type="GO" id="GO:0030246">
    <property type="term" value="F:carbohydrate binding"/>
    <property type="evidence" value="ECO:0007669"/>
    <property type="project" value="InterPro"/>
</dbReference>